<organism evidence="2 3">
    <name type="scientific">Photorhabdus khanii subsp. guanajuatensis</name>
    <dbReference type="NCBI Taxonomy" id="2100166"/>
    <lineage>
        <taxon>Bacteria</taxon>
        <taxon>Pseudomonadati</taxon>
        <taxon>Pseudomonadota</taxon>
        <taxon>Gammaproteobacteria</taxon>
        <taxon>Enterobacterales</taxon>
        <taxon>Morganellaceae</taxon>
        <taxon>Photorhabdus</taxon>
    </lineage>
</organism>
<evidence type="ECO:0000313" key="3">
    <source>
        <dbReference type="Proteomes" id="UP000295598"/>
    </source>
</evidence>
<dbReference type="EMBL" id="PUJY01000014">
    <property type="protein sequence ID" value="TDB58134.1"/>
    <property type="molecule type" value="Genomic_DNA"/>
</dbReference>
<evidence type="ECO:0000259" key="1">
    <source>
        <dbReference type="Pfam" id="PF04965"/>
    </source>
</evidence>
<dbReference type="SUPFAM" id="SSF160719">
    <property type="entry name" value="gpW/gp25-like"/>
    <property type="match status" value="1"/>
</dbReference>
<dbReference type="InterPro" id="IPR053176">
    <property type="entry name" value="T6SS_TssE1-like"/>
</dbReference>
<sequence>MSRISEKNTGERRASAISTGYQTFPMLLERLTENGNGREEVSYGGCVRQYRLSVLHNLQALFNCDHYSSGADLSSWPHVSTSTLNFGIRALAGKFVSQVSWESIEYTIREAIIYFEPRIMPQELIITGMQGNRDLDAHNILCFEIRGHLRGSPCPLAFTFSSHVDLENGRFELVDGG</sequence>
<reference evidence="2 3" key="1">
    <citation type="journal article" date="2019" name="Int. J. Syst. Evol. Microbiol.">
        <title>Photorhabdus khanii subsp. guanajuatensis subsp. nov., isolated from Heterorhabditis atacamensis, and Photorhabdus luminescens subsp. mexicana subsp. nov., isolated from Heterorhabditis mexicana entomopathogenic nematodes.</title>
        <authorList>
            <person name="Machado R.A.R."/>
            <person name="Bruno P."/>
            <person name="Arce C.C.M."/>
            <person name="Liechti N."/>
            <person name="Kohler A."/>
            <person name="Bernal J."/>
            <person name="Bruggmann R."/>
            <person name="Turlings T.C.J."/>
        </authorList>
    </citation>
    <scope>NUCLEOTIDE SEQUENCE [LARGE SCALE GENOMIC DNA]</scope>
    <source>
        <strain evidence="2 3">MEX20-17</strain>
    </source>
</reference>
<feature type="domain" description="IraD/Gp25-like" evidence="1">
    <location>
        <begin position="49"/>
        <end position="153"/>
    </location>
</feature>
<gene>
    <name evidence="2" type="ORF">C5467_10180</name>
</gene>
<dbReference type="Pfam" id="PF04965">
    <property type="entry name" value="GPW_gp25"/>
    <property type="match status" value="1"/>
</dbReference>
<name>A0A4R4JTY1_9GAMM</name>
<comment type="caution">
    <text evidence="2">The sequence shown here is derived from an EMBL/GenBank/DDBJ whole genome shotgun (WGS) entry which is preliminary data.</text>
</comment>
<dbReference type="AlphaFoldDB" id="A0A4R4JTY1"/>
<dbReference type="Proteomes" id="UP000295598">
    <property type="component" value="Unassembled WGS sequence"/>
</dbReference>
<protein>
    <submittedName>
        <fullName evidence="2">Type VI secretion system baseplate subunit TssE</fullName>
    </submittedName>
</protein>
<evidence type="ECO:0000313" key="2">
    <source>
        <dbReference type="EMBL" id="TDB58134.1"/>
    </source>
</evidence>
<dbReference type="InterPro" id="IPR007048">
    <property type="entry name" value="IraD/Gp25-like"/>
</dbReference>
<accession>A0A4R4JTY1</accession>
<dbReference type="PANTHER" id="PTHR38595:SF1">
    <property type="entry name" value="TYPE VI SECRETION SYSTEM COMPONENT TSSE1"/>
    <property type="match status" value="1"/>
</dbReference>
<dbReference type="PANTHER" id="PTHR38595">
    <property type="entry name" value="CYTOPLASMIC PROTEIN-RELATED"/>
    <property type="match status" value="1"/>
</dbReference>
<dbReference type="RefSeq" id="WP_132354338.1">
    <property type="nucleotide sequence ID" value="NZ_CAWOJO010000014.1"/>
</dbReference>
<proteinExistence type="predicted"/>